<keyword evidence="3" id="KW-1185">Reference proteome</keyword>
<feature type="region of interest" description="Disordered" evidence="1">
    <location>
        <begin position="41"/>
        <end position="67"/>
    </location>
</feature>
<dbReference type="EMBL" id="BSSD01000008">
    <property type="protein sequence ID" value="GLW94312.1"/>
    <property type="molecule type" value="Genomic_DNA"/>
</dbReference>
<sequence>MTVRTASTDAGCPAAVDHAGAEWEIDVPHIGWRMTVRATRTGAGNSAMVSGGGRTKRDPRRRGNGWRVSVRAARTSAENSAVVPDGGRKKWQFRVGREAGSA</sequence>
<accession>A0A9W6QTI2</accession>
<organism evidence="2 3">
    <name type="scientific">Actinokineospora globicatena</name>
    <dbReference type="NCBI Taxonomy" id="103729"/>
    <lineage>
        <taxon>Bacteria</taxon>
        <taxon>Bacillati</taxon>
        <taxon>Actinomycetota</taxon>
        <taxon>Actinomycetes</taxon>
        <taxon>Pseudonocardiales</taxon>
        <taxon>Pseudonocardiaceae</taxon>
        <taxon>Actinokineospora</taxon>
    </lineage>
</organism>
<evidence type="ECO:0000313" key="2">
    <source>
        <dbReference type="EMBL" id="GLW94312.1"/>
    </source>
</evidence>
<dbReference type="Proteomes" id="UP001165042">
    <property type="component" value="Unassembled WGS sequence"/>
</dbReference>
<proteinExistence type="predicted"/>
<comment type="caution">
    <text evidence="2">The sequence shown here is derived from an EMBL/GenBank/DDBJ whole genome shotgun (WGS) entry which is preliminary data.</text>
</comment>
<reference evidence="2" key="1">
    <citation type="submission" date="2023-02" db="EMBL/GenBank/DDBJ databases">
        <title>Actinokineospora globicatena NBRC 15670.</title>
        <authorList>
            <person name="Ichikawa N."/>
            <person name="Sato H."/>
            <person name="Tonouchi N."/>
        </authorList>
    </citation>
    <scope>NUCLEOTIDE SEQUENCE</scope>
    <source>
        <strain evidence="2">NBRC 15670</strain>
    </source>
</reference>
<evidence type="ECO:0000313" key="3">
    <source>
        <dbReference type="Proteomes" id="UP001165042"/>
    </source>
</evidence>
<name>A0A9W6QTI2_9PSEU</name>
<protein>
    <submittedName>
        <fullName evidence="2">Uncharacterized protein</fullName>
    </submittedName>
</protein>
<gene>
    <name evidence="2" type="ORF">Aglo03_51280</name>
</gene>
<dbReference type="AlphaFoldDB" id="A0A9W6QTI2"/>
<evidence type="ECO:0000256" key="1">
    <source>
        <dbReference type="SAM" id="MobiDB-lite"/>
    </source>
</evidence>